<organism evidence="1 2">
    <name type="scientific">Entomophthora muscae</name>
    <dbReference type="NCBI Taxonomy" id="34485"/>
    <lineage>
        <taxon>Eukaryota</taxon>
        <taxon>Fungi</taxon>
        <taxon>Fungi incertae sedis</taxon>
        <taxon>Zoopagomycota</taxon>
        <taxon>Entomophthoromycotina</taxon>
        <taxon>Entomophthoromycetes</taxon>
        <taxon>Entomophthorales</taxon>
        <taxon>Entomophthoraceae</taxon>
        <taxon>Entomophthora</taxon>
    </lineage>
</organism>
<reference evidence="1" key="1">
    <citation type="submission" date="2022-04" db="EMBL/GenBank/DDBJ databases">
        <title>Genome of the entomopathogenic fungus Entomophthora muscae.</title>
        <authorList>
            <person name="Elya C."/>
            <person name="Lovett B.R."/>
            <person name="Lee E."/>
            <person name="Macias A.M."/>
            <person name="Hajek A.E."/>
            <person name="De Bivort B.L."/>
            <person name="Kasson M.T."/>
            <person name="De Fine Licht H.H."/>
            <person name="Stajich J.E."/>
        </authorList>
    </citation>
    <scope>NUCLEOTIDE SEQUENCE</scope>
    <source>
        <strain evidence="1">Berkeley</strain>
    </source>
</reference>
<name>A0ACC2U5V7_9FUNG</name>
<sequence length="341" mass="38162">MKAGYIFSLIGSSLAQDSPSFADAELAVDPVSYFAAASKLVNLGNVRKLLSQIDTFPPKKIPNLTKFKPISIEALRQGLEISYMSTCPEAKITSFDCICSRDYSDISFARNLEYRANALVGYNKKTKQVIVSFRYTNGLRNWLTNFDFLLGPMPGTPKGVQVHRGMLEHYMTLHNQTMHNVTKLVKAKEVKSIFVTGYSLGGSLAVLSTPFWAHFKKEHSIPVYIMGFSGARIGNLEAKLHFESLGIPINRYTNRDDIVPQIPPRSLGYTHIGLEIHERSRNIIGSELIVCSQEYDEDPDCAWGEPSFRNPIPHLAPFNHPMVVPPYCGLSSMRINLPNYA</sequence>
<dbReference type="Proteomes" id="UP001165960">
    <property type="component" value="Unassembled WGS sequence"/>
</dbReference>
<evidence type="ECO:0000313" key="1">
    <source>
        <dbReference type="EMBL" id="KAJ9082198.1"/>
    </source>
</evidence>
<proteinExistence type="predicted"/>
<dbReference type="EMBL" id="QTSX02001439">
    <property type="protein sequence ID" value="KAJ9082198.1"/>
    <property type="molecule type" value="Genomic_DNA"/>
</dbReference>
<protein>
    <submittedName>
        <fullName evidence="1">Uncharacterized protein</fullName>
    </submittedName>
</protein>
<keyword evidence="2" id="KW-1185">Reference proteome</keyword>
<comment type="caution">
    <text evidence="1">The sequence shown here is derived from an EMBL/GenBank/DDBJ whole genome shotgun (WGS) entry which is preliminary data.</text>
</comment>
<gene>
    <name evidence="1" type="ORF">DSO57_1006643</name>
</gene>
<evidence type="ECO:0000313" key="2">
    <source>
        <dbReference type="Proteomes" id="UP001165960"/>
    </source>
</evidence>
<accession>A0ACC2U5V7</accession>